<keyword evidence="2" id="KW-0067">ATP-binding</keyword>
<dbReference type="STRING" id="765257.A0A0C9ZUH3"/>
<feature type="domain" description="SNF2 N-terminal" evidence="3">
    <location>
        <begin position="81"/>
        <end position="171"/>
    </location>
</feature>
<keyword evidence="1" id="KW-0547">Nucleotide-binding</keyword>
<protein>
    <recommendedName>
        <fullName evidence="3">SNF2 N-terminal domain-containing protein</fullName>
    </recommendedName>
</protein>
<dbReference type="HOGENOM" id="CLU_131285_0_0_1"/>
<evidence type="ECO:0000313" key="4">
    <source>
        <dbReference type="EMBL" id="KIK29654.1"/>
    </source>
</evidence>
<gene>
    <name evidence="4" type="ORF">PISMIDRAFT_89085</name>
</gene>
<evidence type="ECO:0000313" key="5">
    <source>
        <dbReference type="Proteomes" id="UP000054018"/>
    </source>
</evidence>
<dbReference type="InterPro" id="IPR038718">
    <property type="entry name" value="SNF2-like_sf"/>
</dbReference>
<sequence>MTFGLLDVDHVNISWKEGIKDLSKLTEDQLWSHLSLKEKKAIPLFQQCTDPNAVIKPWTDEDEQWLKNPGSGCKLLHAQWHQLIGILCMMQRAFQGQVVLLMDSIAISKTFQVIGFIAYLAWFQSYFKAHKKFPGSFAKLKWQGKEGNIPDLPFLIMCPVSLHHPWQHEIK</sequence>
<dbReference type="AlphaFoldDB" id="A0A0C9ZUH3"/>
<dbReference type="GO" id="GO:0005524">
    <property type="term" value="F:ATP binding"/>
    <property type="evidence" value="ECO:0007669"/>
    <property type="project" value="InterPro"/>
</dbReference>
<dbReference type="OrthoDB" id="3270319at2759"/>
<evidence type="ECO:0000256" key="1">
    <source>
        <dbReference type="ARBA" id="ARBA00022741"/>
    </source>
</evidence>
<keyword evidence="5" id="KW-1185">Reference proteome</keyword>
<dbReference type="Gene3D" id="3.40.50.10810">
    <property type="entry name" value="Tandem AAA-ATPase domain"/>
    <property type="match status" value="1"/>
</dbReference>
<dbReference type="EMBL" id="KN833689">
    <property type="protein sequence ID" value="KIK29654.1"/>
    <property type="molecule type" value="Genomic_DNA"/>
</dbReference>
<name>A0A0C9ZUH3_9AGAM</name>
<evidence type="ECO:0000259" key="3">
    <source>
        <dbReference type="Pfam" id="PF00176"/>
    </source>
</evidence>
<reference evidence="5" key="2">
    <citation type="submission" date="2015-01" db="EMBL/GenBank/DDBJ databases">
        <title>Evolutionary Origins and Diversification of the Mycorrhizal Mutualists.</title>
        <authorList>
            <consortium name="DOE Joint Genome Institute"/>
            <consortium name="Mycorrhizal Genomics Consortium"/>
            <person name="Kohler A."/>
            <person name="Kuo A."/>
            <person name="Nagy L.G."/>
            <person name="Floudas D."/>
            <person name="Copeland A."/>
            <person name="Barry K.W."/>
            <person name="Cichocki N."/>
            <person name="Veneault-Fourrey C."/>
            <person name="LaButti K."/>
            <person name="Lindquist E.A."/>
            <person name="Lipzen A."/>
            <person name="Lundell T."/>
            <person name="Morin E."/>
            <person name="Murat C."/>
            <person name="Riley R."/>
            <person name="Ohm R."/>
            <person name="Sun H."/>
            <person name="Tunlid A."/>
            <person name="Henrissat B."/>
            <person name="Grigoriev I.V."/>
            <person name="Hibbett D.S."/>
            <person name="Martin F."/>
        </authorList>
    </citation>
    <scope>NUCLEOTIDE SEQUENCE [LARGE SCALE GENOMIC DNA]</scope>
    <source>
        <strain evidence="5">441</strain>
    </source>
</reference>
<accession>A0A0C9ZUH3</accession>
<evidence type="ECO:0000256" key="2">
    <source>
        <dbReference type="ARBA" id="ARBA00022840"/>
    </source>
</evidence>
<reference evidence="4 5" key="1">
    <citation type="submission" date="2014-04" db="EMBL/GenBank/DDBJ databases">
        <authorList>
            <consortium name="DOE Joint Genome Institute"/>
            <person name="Kuo A."/>
            <person name="Kohler A."/>
            <person name="Costa M.D."/>
            <person name="Nagy L.G."/>
            <person name="Floudas D."/>
            <person name="Copeland A."/>
            <person name="Barry K.W."/>
            <person name="Cichocki N."/>
            <person name="Veneault-Fourrey C."/>
            <person name="LaButti K."/>
            <person name="Lindquist E.A."/>
            <person name="Lipzen A."/>
            <person name="Lundell T."/>
            <person name="Morin E."/>
            <person name="Murat C."/>
            <person name="Sun H."/>
            <person name="Tunlid A."/>
            <person name="Henrissat B."/>
            <person name="Grigoriev I.V."/>
            <person name="Hibbett D.S."/>
            <person name="Martin F."/>
            <person name="Nordberg H.P."/>
            <person name="Cantor M.N."/>
            <person name="Hua S.X."/>
        </authorList>
    </citation>
    <scope>NUCLEOTIDE SEQUENCE [LARGE SCALE GENOMIC DNA]</scope>
    <source>
        <strain evidence="4 5">441</strain>
    </source>
</reference>
<dbReference type="InterPro" id="IPR000330">
    <property type="entry name" value="SNF2_N"/>
</dbReference>
<organism evidence="4 5">
    <name type="scientific">Pisolithus microcarpus 441</name>
    <dbReference type="NCBI Taxonomy" id="765257"/>
    <lineage>
        <taxon>Eukaryota</taxon>
        <taxon>Fungi</taxon>
        <taxon>Dikarya</taxon>
        <taxon>Basidiomycota</taxon>
        <taxon>Agaricomycotina</taxon>
        <taxon>Agaricomycetes</taxon>
        <taxon>Agaricomycetidae</taxon>
        <taxon>Boletales</taxon>
        <taxon>Sclerodermatineae</taxon>
        <taxon>Pisolithaceae</taxon>
        <taxon>Pisolithus</taxon>
    </lineage>
</organism>
<proteinExistence type="predicted"/>
<dbReference type="Pfam" id="PF00176">
    <property type="entry name" value="SNF2-rel_dom"/>
    <property type="match status" value="1"/>
</dbReference>
<dbReference type="Proteomes" id="UP000054018">
    <property type="component" value="Unassembled WGS sequence"/>
</dbReference>